<evidence type="ECO:0000256" key="2">
    <source>
        <dbReference type="ARBA" id="ARBA00007783"/>
    </source>
</evidence>
<evidence type="ECO:0000256" key="3">
    <source>
        <dbReference type="ARBA" id="ARBA00022448"/>
    </source>
</evidence>
<gene>
    <name evidence="5" type="ORF">C7455_102292</name>
</gene>
<feature type="transmembrane region" description="Helical" evidence="4">
    <location>
        <begin position="111"/>
        <end position="136"/>
    </location>
</feature>
<evidence type="ECO:0000256" key="4">
    <source>
        <dbReference type="SAM" id="Phobius"/>
    </source>
</evidence>
<organism evidence="5 6">
    <name type="scientific">Roseicyclus mahoneyensis</name>
    <dbReference type="NCBI Taxonomy" id="164332"/>
    <lineage>
        <taxon>Bacteria</taxon>
        <taxon>Pseudomonadati</taxon>
        <taxon>Pseudomonadota</taxon>
        <taxon>Alphaproteobacteria</taxon>
        <taxon>Rhodobacterales</taxon>
        <taxon>Roseobacteraceae</taxon>
        <taxon>Roseicyclus</taxon>
    </lineage>
</organism>
<accession>A0A316GL44</accession>
<evidence type="ECO:0000256" key="1">
    <source>
        <dbReference type="ARBA" id="ARBA00004429"/>
    </source>
</evidence>
<feature type="transmembrane region" description="Helical" evidence="4">
    <location>
        <begin position="72"/>
        <end position="90"/>
    </location>
</feature>
<dbReference type="GO" id="GO:0005886">
    <property type="term" value="C:plasma membrane"/>
    <property type="evidence" value="ECO:0007669"/>
    <property type="project" value="UniProtKB-SubCell"/>
</dbReference>
<dbReference type="GO" id="GO:0015920">
    <property type="term" value="P:lipopolysaccharide transport"/>
    <property type="evidence" value="ECO:0007669"/>
    <property type="project" value="TreeGrafter"/>
</dbReference>
<keyword evidence="6" id="KW-1185">Reference proteome</keyword>
<dbReference type="AlphaFoldDB" id="A0A316GL44"/>
<name>A0A316GL44_9RHOB</name>
<dbReference type="EMBL" id="QGGW01000002">
    <property type="protein sequence ID" value="PWK61603.1"/>
    <property type="molecule type" value="Genomic_DNA"/>
</dbReference>
<feature type="transmembrane region" description="Helical" evidence="4">
    <location>
        <begin position="200"/>
        <end position="222"/>
    </location>
</feature>
<sequence length="273" mass="30496">MFQARRTQSTFSLALNMLELTFHAASRKVRQTHRNAVLAIALSVVQSMLFIAAFYVMFTVLGQRGAAVRGDFMLYLLTGIFAYLTHIKGVQSIMGTENSTSAIMQHAPMNTMVAILSSALSALYTQTVSLLVLLLILHTMFTPLTFAYWPGALMMFLLAWASGCVIGLVLMAAKPWMPEFVNILQLVYVRANMIASGKMFVANMMPTAIIGFFDWNPLFHIIDQARGFTFVNYFPHHSNWEYPLYATLVLMVIGFMGEAYTRKQASASWGAGR</sequence>
<comment type="similarity">
    <text evidence="2">Belongs to the ABC-2 integral membrane protein family.</text>
</comment>
<feature type="transmembrane region" description="Helical" evidence="4">
    <location>
        <begin position="36"/>
        <end position="60"/>
    </location>
</feature>
<keyword evidence="4" id="KW-1133">Transmembrane helix</keyword>
<evidence type="ECO:0000313" key="5">
    <source>
        <dbReference type="EMBL" id="PWK61603.1"/>
    </source>
</evidence>
<protein>
    <submittedName>
        <fullName evidence="5">ABC-type polysaccharide/polyol phosphate export permease</fullName>
    </submittedName>
</protein>
<evidence type="ECO:0000313" key="6">
    <source>
        <dbReference type="Proteomes" id="UP000245708"/>
    </source>
</evidence>
<keyword evidence="4" id="KW-0812">Transmembrane</keyword>
<dbReference type="PANTHER" id="PTHR30413">
    <property type="entry name" value="INNER MEMBRANE TRANSPORT PERMEASE"/>
    <property type="match status" value="1"/>
</dbReference>
<dbReference type="PANTHER" id="PTHR30413:SF8">
    <property type="entry name" value="TRANSPORT PERMEASE PROTEIN"/>
    <property type="match status" value="1"/>
</dbReference>
<feature type="transmembrane region" description="Helical" evidence="4">
    <location>
        <begin position="148"/>
        <end position="173"/>
    </location>
</feature>
<feature type="transmembrane region" description="Helical" evidence="4">
    <location>
        <begin position="242"/>
        <end position="260"/>
    </location>
</feature>
<proteinExistence type="inferred from homology"/>
<keyword evidence="4" id="KW-0472">Membrane</keyword>
<dbReference type="OrthoDB" id="7835223at2"/>
<comment type="caution">
    <text evidence="5">The sequence shown here is derived from an EMBL/GenBank/DDBJ whole genome shotgun (WGS) entry which is preliminary data.</text>
</comment>
<keyword evidence="3" id="KW-0813">Transport</keyword>
<dbReference type="Proteomes" id="UP000245708">
    <property type="component" value="Unassembled WGS sequence"/>
</dbReference>
<reference evidence="5 6" key="1">
    <citation type="submission" date="2018-05" db="EMBL/GenBank/DDBJ databases">
        <title>Genomic Encyclopedia of Type Strains, Phase IV (KMG-IV): sequencing the most valuable type-strain genomes for metagenomic binning, comparative biology and taxonomic classification.</title>
        <authorList>
            <person name="Goeker M."/>
        </authorList>
    </citation>
    <scope>NUCLEOTIDE SEQUENCE [LARGE SCALE GENOMIC DNA]</scope>
    <source>
        <strain evidence="5 6">DSM 16097</strain>
    </source>
</reference>
<comment type="subcellular location">
    <subcellularLocation>
        <location evidence="1">Cell inner membrane</location>
        <topology evidence="1">Multi-pass membrane protein</topology>
    </subcellularLocation>
</comment>